<feature type="compositionally biased region" description="Polar residues" evidence="6">
    <location>
        <begin position="733"/>
        <end position="747"/>
    </location>
</feature>
<feature type="region of interest" description="Disordered" evidence="6">
    <location>
        <begin position="68"/>
        <end position="102"/>
    </location>
</feature>
<keyword evidence="1 4" id="KW-0238">DNA-binding</keyword>
<comment type="subcellular location">
    <subcellularLocation>
        <location evidence="4 5">Nucleus</location>
    </subcellularLocation>
</comment>
<dbReference type="InterPro" id="IPR051000">
    <property type="entry name" value="Homeobox_DNA-bind_prot"/>
</dbReference>
<dbReference type="PANTHER" id="PTHR24324:SF9">
    <property type="entry name" value="HOMEOBOX DOMAIN-CONTAINING PROTEIN"/>
    <property type="match status" value="1"/>
</dbReference>
<evidence type="ECO:0000256" key="6">
    <source>
        <dbReference type="SAM" id="MobiDB-lite"/>
    </source>
</evidence>
<organism evidence="8 9">
    <name type="scientific">Cutaneotrichosporon spelunceum</name>
    <dbReference type="NCBI Taxonomy" id="1672016"/>
    <lineage>
        <taxon>Eukaryota</taxon>
        <taxon>Fungi</taxon>
        <taxon>Dikarya</taxon>
        <taxon>Basidiomycota</taxon>
        <taxon>Agaricomycotina</taxon>
        <taxon>Tremellomycetes</taxon>
        <taxon>Trichosporonales</taxon>
        <taxon>Trichosporonaceae</taxon>
        <taxon>Cutaneotrichosporon</taxon>
    </lineage>
</organism>
<evidence type="ECO:0000313" key="8">
    <source>
        <dbReference type="EMBL" id="GMK57945.1"/>
    </source>
</evidence>
<dbReference type="PROSITE" id="PS50071">
    <property type="entry name" value="HOMEOBOX_2"/>
    <property type="match status" value="1"/>
</dbReference>
<proteinExistence type="predicted"/>
<comment type="caution">
    <text evidence="8">The sequence shown here is derived from an EMBL/GenBank/DDBJ whole genome shotgun (WGS) entry which is preliminary data.</text>
</comment>
<evidence type="ECO:0000259" key="7">
    <source>
        <dbReference type="PROSITE" id="PS50071"/>
    </source>
</evidence>
<dbReference type="PROSITE" id="PS00027">
    <property type="entry name" value="HOMEOBOX_1"/>
    <property type="match status" value="1"/>
</dbReference>
<dbReference type="CDD" id="cd00086">
    <property type="entry name" value="homeodomain"/>
    <property type="match status" value="1"/>
</dbReference>
<keyword evidence="9" id="KW-1185">Reference proteome</keyword>
<feature type="compositionally biased region" description="Polar residues" evidence="6">
    <location>
        <begin position="478"/>
        <end position="494"/>
    </location>
</feature>
<feature type="compositionally biased region" description="Low complexity" evidence="6">
    <location>
        <begin position="331"/>
        <end position="345"/>
    </location>
</feature>
<dbReference type="EMBL" id="BTCM01000004">
    <property type="protein sequence ID" value="GMK57945.1"/>
    <property type="molecule type" value="Genomic_DNA"/>
</dbReference>
<dbReference type="PANTHER" id="PTHR24324">
    <property type="entry name" value="HOMEOBOX PROTEIN HHEX"/>
    <property type="match status" value="1"/>
</dbReference>
<feature type="compositionally biased region" description="Low complexity" evidence="6">
    <location>
        <begin position="703"/>
        <end position="717"/>
    </location>
</feature>
<dbReference type="InterPro" id="IPR017970">
    <property type="entry name" value="Homeobox_CS"/>
</dbReference>
<reference evidence="8" key="1">
    <citation type="journal article" date="2023" name="BMC Genomics">
        <title>Chromosome-level genome assemblies of Cutaneotrichosporon spp. (Trichosporonales, Basidiomycota) reveal imbalanced evolution between nucleotide sequences and chromosome synteny.</title>
        <authorList>
            <person name="Kobayashi Y."/>
            <person name="Kayamori A."/>
            <person name="Aoki K."/>
            <person name="Shiwa Y."/>
            <person name="Matsutani M."/>
            <person name="Fujita N."/>
            <person name="Sugita T."/>
            <person name="Iwasaki W."/>
            <person name="Tanaka N."/>
            <person name="Takashima M."/>
        </authorList>
    </citation>
    <scope>NUCLEOTIDE SEQUENCE</scope>
    <source>
        <strain evidence="8">HIS016</strain>
    </source>
</reference>
<feature type="domain" description="Homeobox" evidence="7">
    <location>
        <begin position="200"/>
        <end position="260"/>
    </location>
</feature>
<feature type="compositionally biased region" description="Polar residues" evidence="6">
    <location>
        <begin position="573"/>
        <end position="592"/>
    </location>
</feature>
<feature type="compositionally biased region" description="Low complexity" evidence="6">
    <location>
        <begin position="68"/>
        <end position="84"/>
    </location>
</feature>
<feature type="compositionally biased region" description="Low complexity" evidence="6">
    <location>
        <begin position="276"/>
        <end position="291"/>
    </location>
</feature>
<name>A0AAD3TW10_9TREE</name>
<feature type="region of interest" description="Disordered" evidence="6">
    <location>
        <begin position="624"/>
        <end position="644"/>
    </location>
</feature>
<feature type="DNA-binding region" description="Homeobox" evidence="4">
    <location>
        <begin position="202"/>
        <end position="261"/>
    </location>
</feature>
<dbReference type="Gene3D" id="1.10.10.60">
    <property type="entry name" value="Homeodomain-like"/>
    <property type="match status" value="1"/>
</dbReference>
<evidence type="ECO:0000313" key="9">
    <source>
        <dbReference type="Proteomes" id="UP001222932"/>
    </source>
</evidence>
<dbReference type="Pfam" id="PF00046">
    <property type="entry name" value="Homeodomain"/>
    <property type="match status" value="1"/>
</dbReference>
<dbReference type="Proteomes" id="UP001222932">
    <property type="component" value="Unassembled WGS sequence"/>
</dbReference>
<sequence length="842" mass="89297">MSGVTYGHSAANGGEYVFVAPNGQQMAYAQPGPGAGIPGTMPTQLVQQSPGAYMTTGGPSMRKTVQGIPQVHVQQQQQQQAQPQQQPPPQPHPGQQMPSMVAGGVPMTAAHSVPVLQHHFAVPTAPAAHAYPAAASGMPLEFYPPGPYQQQPVVFPHLTATHVPDFRFGGPQYVVESNWHGETEWDGEYEENGGAALYGNLEVKHRRRTTPEQLRVLEHYFGINPRPDNQLREFLAGELGITKRNVQVWFQNRRAKIKNQEKAREAAAQEAKNKEAAAAAASTANSSDSTAGTKTEPATPEEANNSLGSLPSHTLPVTPGGQSHVSVPSISAQSTPTRPTSSSGSMRNHNPTLSVDKVAMGRRVSLAGGDVAHVETWARQRRQQLASTLSTTSSISPANSPMGMAAAARRSSQPYPTQILTHHEELVTPSRSALPSPKVSPNGRMPQQLLLTAMRNNTMRRASMPGGAQLISVTTFTPPRTINTHPVGSNSTRELSPIKDQDQDQDSDIDPALRTSGAGVGVFVTPPGIDQSLLNMDNDWQLQYQLNPNGMPFSPNSPLPNPGFTFGAAPSGPINNDTSASTSMSTTPVLSGSTADPNHALFMALQRGRLASLASVHSVASNATDATSTCDGSEGDWAPVNPAGFDPDLRRASAPADLLHNIGLLGISSAGSQAMSQVSSANGNLGTTMRPSPLASYIQGYDQQQQQQQQQPQQQQQMMSSTPTLGGGPYIPTQETSPSTVTGSNAPSEGPSPSALHSQTAMFGGATLMPPPPLPERQTYTTLSQFELEAVPDLPEPSGYTLPSEGNDSLCDLDLGFDLISDDKDQFAFLADLCDDPINVII</sequence>
<keyword evidence="3 4" id="KW-0539">Nucleus</keyword>
<dbReference type="GO" id="GO:0030154">
    <property type="term" value="P:cell differentiation"/>
    <property type="evidence" value="ECO:0007669"/>
    <property type="project" value="TreeGrafter"/>
</dbReference>
<feature type="compositionally biased region" description="Polar residues" evidence="6">
    <location>
        <begin position="320"/>
        <end position="330"/>
    </location>
</feature>
<evidence type="ECO:0000256" key="1">
    <source>
        <dbReference type="ARBA" id="ARBA00023125"/>
    </source>
</evidence>
<accession>A0AAD3TW10</accession>
<feature type="region of interest" description="Disordered" evidence="6">
    <location>
        <begin position="261"/>
        <end position="354"/>
    </location>
</feature>
<evidence type="ECO:0000256" key="4">
    <source>
        <dbReference type="PROSITE-ProRule" id="PRU00108"/>
    </source>
</evidence>
<feature type="region of interest" description="Disordered" evidence="6">
    <location>
        <begin position="478"/>
        <end position="519"/>
    </location>
</feature>
<dbReference type="InterPro" id="IPR009057">
    <property type="entry name" value="Homeodomain-like_sf"/>
</dbReference>
<feature type="compositionally biased region" description="Basic and acidic residues" evidence="6">
    <location>
        <begin position="261"/>
        <end position="275"/>
    </location>
</feature>
<evidence type="ECO:0000256" key="3">
    <source>
        <dbReference type="ARBA" id="ARBA00023242"/>
    </source>
</evidence>
<feature type="compositionally biased region" description="Polar residues" evidence="6">
    <location>
        <begin position="302"/>
        <end position="312"/>
    </location>
</feature>
<feature type="region of interest" description="Disordered" evidence="6">
    <location>
        <begin position="699"/>
        <end position="758"/>
    </location>
</feature>
<evidence type="ECO:0000256" key="2">
    <source>
        <dbReference type="ARBA" id="ARBA00023155"/>
    </source>
</evidence>
<gene>
    <name evidence="8" type="ORF">CspeluHIS016_0407790</name>
</gene>
<feature type="region of interest" description="Disordered" evidence="6">
    <location>
        <begin position="555"/>
        <end position="592"/>
    </location>
</feature>
<dbReference type="SMART" id="SM00389">
    <property type="entry name" value="HOX"/>
    <property type="match status" value="1"/>
</dbReference>
<keyword evidence="2 4" id="KW-0371">Homeobox</keyword>
<dbReference type="GO" id="GO:0005634">
    <property type="term" value="C:nucleus"/>
    <property type="evidence" value="ECO:0007669"/>
    <property type="project" value="UniProtKB-SubCell"/>
</dbReference>
<protein>
    <recommendedName>
        <fullName evidence="7">Homeobox domain-containing protein</fullName>
    </recommendedName>
</protein>
<dbReference type="GO" id="GO:0000981">
    <property type="term" value="F:DNA-binding transcription factor activity, RNA polymerase II-specific"/>
    <property type="evidence" value="ECO:0007669"/>
    <property type="project" value="InterPro"/>
</dbReference>
<reference evidence="8" key="2">
    <citation type="submission" date="2023-06" db="EMBL/GenBank/DDBJ databases">
        <authorList>
            <person name="Kobayashi Y."/>
            <person name="Kayamori A."/>
            <person name="Aoki K."/>
            <person name="Shiwa Y."/>
            <person name="Fujita N."/>
            <person name="Sugita T."/>
            <person name="Iwasaki W."/>
            <person name="Tanaka N."/>
            <person name="Takashima M."/>
        </authorList>
    </citation>
    <scope>NUCLEOTIDE SEQUENCE</scope>
    <source>
        <strain evidence="8">HIS016</strain>
    </source>
</reference>
<evidence type="ECO:0000256" key="5">
    <source>
        <dbReference type="RuleBase" id="RU000682"/>
    </source>
</evidence>
<dbReference type="SUPFAM" id="SSF46689">
    <property type="entry name" value="Homeodomain-like"/>
    <property type="match status" value="1"/>
</dbReference>
<dbReference type="AlphaFoldDB" id="A0AAD3TW10"/>
<dbReference type="GO" id="GO:0000978">
    <property type="term" value="F:RNA polymerase II cis-regulatory region sequence-specific DNA binding"/>
    <property type="evidence" value="ECO:0007669"/>
    <property type="project" value="TreeGrafter"/>
</dbReference>
<dbReference type="InterPro" id="IPR001356">
    <property type="entry name" value="HD"/>
</dbReference>